<evidence type="ECO:0000313" key="18">
    <source>
        <dbReference type="EMBL" id="QSL66440.1"/>
    </source>
</evidence>
<proteinExistence type="inferred from homology"/>
<feature type="compositionally biased region" description="Basic and acidic residues" evidence="14">
    <location>
        <begin position="494"/>
        <end position="507"/>
    </location>
</feature>
<feature type="binding site" evidence="12">
    <location>
        <position position="206"/>
    </location>
    <ligand>
        <name>ATP</name>
        <dbReference type="ChEBI" id="CHEBI:30616"/>
    </ligand>
</feature>
<feature type="binding site" evidence="13">
    <location>
        <position position="106"/>
    </location>
    <ligand>
        <name>Mg(2+)</name>
        <dbReference type="ChEBI" id="CHEBI:18420"/>
        <label>1</label>
        <note>catalytic</note>
    </ligand>
</feature>
<accession>A0A899FR85</accession>
<keyword evidence="4 11" id="KW-0507">mRNA processing</keyword>
<evidence type="ECO:0000256" key="6">
    <source>
        <dbReference type="ARBA" id="ARBA00022723"/>
    </source>
</evidence>
<keyword evidence="10 11" id="KW-0539">Nucleus</keyword>
<dbReference type="GO" id="GO:0031123">
    <property type="term" value="P:RNA 3'-end processing"/>
    <property type="evidence" value="ECO:0007669"/>
    <property type="project" value="InterPro"/>
</dbReference>
<dbReference type="SUPFAM" id="SSF81631">
    <property type="entry name" value="PAP/OAS1 substrate-binding domain"/>
    <property type="match status" value="1"/>
</dbReference>
<evidence type="ECO:0000256" key="12">
    <source>
        <dbReference type="PIRSR" id="PIRSR018425-1"/>
    </source>
</evidence>
<feature type="binding site" evidence="13">
    <location>
        <position position="108"/>
    </location>
    <ligand>
        <name>Mg(2+)</name>
        <dbReference type="ChEBI" id="CHEBI:18420"/>
        <label>1</label>
        <note>catalytic</note>
    </ligand>
</feature>
<dbReference type="OrthoDB" id="412748at2759"/>
<evidence type="ECO:0000256" key="8">
    <source>
        <dbReference type="ARBA" id="ARBA00022840"/>
    </source>
</evidence>
<keyword evidence="9 13" id="KW-0460">Magnesium</keyword>
<dbReference type="GO" id="GO:0005524">
    <property type="term" value="F:ATP binding"/>
    <property type="evidence" value="ECO:0007669"/>
    <property type="project" value="UniProtKB-UniRule"/>
</dbReference>
<dbReference type="InterPro" id="IPR048840">
    <property type="entry name" value="PolA_pol_NTPase"/>
</dbReference>
<evidence type="ECO:0000256" key="11">
    <source>
        <dbReference type="PIRNR" id="PIRNR018425"/>
    </source>
</evidence>
<evidence type="ECO:0000259" key="15">
    <source>
        <dbReference type="Pfam" id="PF04926"/>
    </source>
</evidence>
<evidence type="ECO:0000256" key="3">
    <source>
        <dbReference type="ARBA" id="ARBA00010912"/>
    </source>
</evidence>
<comment type="catalytic activity">
    <reaction evidence="11">
        <text>RNA(n) + ATP = RNA(n)-3'-adenine ribonucleotide + diphosphate</text>
        <dbReference type="Rhea" id="RHEA:11332"/>
        <dbReference type="Rhea" id="RHEA-COMP:14527"/>
        <dbReference type="Rhea" id="RHEA-COMP:17347"/>
        <dbReference type="ChEBI" id="CHEBI:30616"/>
        <dbReference type="ChEBI" id="CHEBI:33019"/>
        <dbReference type="ChEBI" id="CHEBI:140395"/>
        <dbReference type="ChEBI" id="CHEBI:173115"/>
        <dbReference type="EC" id="2.7.7.19"/>
    </reaction>
</comment>
<keyword evidence="19" id="KW-1185">Reference proteome</keyword>
<dbReference type="GO" id="GO:0003723">
    <property type="term" value="F:RNA binding"/>
    <property type="evidence" value="ECO:0007669"/>
    <property type="project" value="UniProtKB-UniRule"/>
</dbReference>
<dbReference type="AlphaFoldDB" id="A0A899FR85"/>
<dbReference type="CDD" id="cd05402">
    <property type="entry name" value="NT_PAP_TUTase"/>
    <property type="match status" value="1"/>
</dbReference>
<feature type="domain" description="Poly(A) polymerase RNA-binding" evidence="15">
    <location>
        <begin position="325"/>
        <end position="467"/>
    </location>
</feature>
<comment type="function">
    <text evidence="11">Polymerase that creates the 3'-poly(A) tail of mRNA's.</text>
</comment>
<feature type="binding site" evidence="12">
    <location>
        <position position="215"/>
    </location>
    <ligand>
        <name>ATP</name>
        <dbReference type="ChEBI" id="CHEBI:30616"/>
    </ligand>
</feature>
<evidence type="ECO:0000259" key="16">
    <source>
        <dbReference type="Pfam" id="PF04928"/>
    </source>
</evidence>
<comment type="cofactor">
    <cofactor evidence="1">
        <name>Mn(2+)</name>
        <dbReference type="ChEBI" id="CHEBI:29035"/>
    </cofactor>
</comment>
<dbReference type="InterPro" id="IPR014492">
    <property type="entry name" value="PolyA_polymerase"/>
</dbReference>
<feature type="binding site" evidence="13">
    <location>
        <position position="106"/>
    </location>
    <ligand>
        <name>Mg(2+)</name>
        <dbReference type="ChEBI" id="CHEBI:18420"/>
        <label>2</label>
        <note>catalytic</note>
    </ligand>
</feature>
<dbReference type="Pfam" id="PF04928">
    <property type="entry name" value="PAP_central"/>
    <property type="match status" value="1"/>
</dbReference>
<evidence type="ECO:0000313" key="19">
    <source>
        <dbReference type="Proteomes" id="UP000663699"/>
    </source>
</evidence>
<evidence type="ECO:0000256" key="13">
    <source>
        <dbReference type="PIRSR" id="PIRSR018425-2"/>
    </source>
</evidence>
<dbReference type="PANTHER" id="PTHR10682">
    <property type="entry name" value="POLY A POLYMERASE"/>
    <property type="match status" value="1"/>
</dbReference>
<evidence type="ECO:0000256" key="5">
    <source>
        <dbReference type="ARBA" id="ARBA00022679"/>
    </source>
</evidence>
<organism evidence="18 19">
    <name type="scientific">Pneumocystis wakefieldiae</name>
    <dbReference type="NCBI Taxonomy" id="38082"/>
    <lineage>
        <taxon>Eukaryota</taxon>
        <taxon>Fungi</taxon>
        <taxon>Dikarya</taxon>
        <taxon>Ascomycota</taxon>
        <taxon>Taphrinomycotina</taxon>
        <taxon>Pneumocystomycetes</taxon>
        <taxon>Pneumocystaceae</taxon>
        <taxon>Pneumocystis</taxon>
    </lineage>
</organism>
<evidence type="ECO:0000256" key="14">
    <source>
        <dbReference type="SAM" id="MobiDB-lite"/>
    </source>
</evidence>
<evidence type="ECO:0000256" key="2">
    <source>
        <dbReference type="ARBA" id="ARBA00004123"/>
    </source>
</evidence>
<dbReference type="EC" id="2.7.7.19" evidence="11"/>
<evidence type="ECO:0000256" key="7">
    <source>
        <dbReference type="ARBA" id="ARBA00022741"/>
    </source>
</evidence>
<keyword evidence="7 11" id="KW-0547">Nucleotide-binding</keyword>
<dbReference type="GO" id="GO:0046872">
    <property type="term" value="F:metal ion binding"/>
    <property type="evidence" value="ECO:0007669"/>
    <property type="project" value="UniProtKB-KW"/>
</dbReference>
<keyword evidence="8 11" id="KW-0067">ATP-binding</keyword>
<comment type="subcellular location">
    <subcellularLocation>
        <location evidence="2 11">Nucleus</location>
    </subcellularLocation>
</comment>
<dbReference type="FunFam" id="3.30.460.10:FF:000002">
    <property type="entry name" value="Poly(A) polymerase alpha, putative"/>
    <property type="match status" value="1"/>
</dbReference>
<name>A0A899FR85_9ASCO</name>
<evidence type="ECO:0000256" key="1">
    <source>
        <dbReference type="ARBA" id="ARBA00001936"/>
    </source>
</evidence>
<gene>
    <name evidence="18" type="ORF">MERGE_000820</name>
</gene>
<comment type="similarity">
    <text evidence="3 11">Belongs to the poly(A) polymerase family.</text>
</comment>
<dbReference type="InterPro" id="IPR007010">
    <property type="entry name" value="PolA_pol_RNA-bd_dom"/>
</dbReference>
<dbReference type="GO" id="GO:0006397">
    <property type="term" value="P:mRNA processing"/>
    <property type="evidence" value="ECO:0007669"/>
    <property type="project" value="UniProtKB-KW"/>
</dbReference>
<evidence type="ECO:0000256" key="4">
    <source>
        <dbReference type="ARBA" id="ARBA00022664"/>
    </source>
</evidence>
<dbReference type="Proteomes" id="UP000663699">
    <property type="component" value="Chromosome 12"/>
</dbReference>
<reference evidence="18" key="1">
    <citation type="submission" date="2020-06" db="EMBL/GenBank/DDBJ databases">
        <title>Genomes of multiple members of Pneumocystis genus reveal paths to human pathogen Pneumocystis jirovecii.</title>
        <authorList>
            <person name="Cisse O.H."/>
            <person name="Ma L."/>
            <person name="Dekker J."/>
            <person name="Khil P."/>
            <person name="Jo J."/>
            <person name="Brenchley J."/>
            <person name="Blair R."/>
            <person name="Pahar B."/>
            <person name="Chabe M."/>
            <person name="Van Rompay K.A."/>
            <person name="Keesler R."/>
            <person name="Sukura A."/>
            <person name="Hirsch V."/>
            <person name="Kutty G."/>
            <person name="Liu Y."/>
            <person name="Peng L."/>
            <person name="Chen J."/>
            <person name="Song J."/>
            <person name="Weissenbacher-Lang C."/>
            <person name="Xu J."/>
            <person name="Upham N.S."/>
            <person name="Stajich J.E."/>
            <person name="Cuomo C.A."/>
            <person name="Cushion M.T."/>
            <person name="Kovacs J.A."/>
        </authorList>
    </citation>
    <scope>NUCLEOTIDE SEQUENCE</scope>
    <source>
        <strain evidence="18">2A</strain>
    </source>
</reference>
<evidence type="ECO:0000259" key="17">
    <source>
        <dbReference type="Pfam" id="PF20750"/>
    </source>
</evidence>
<feature type="region of interest" description="Disordered" evidence="14">
    <location>
        <begin position="487"/>
        <end position="507"/>
    </location>
</feature>
<keyword evidence="5 11" id="KW-0808">Transferase</keyword>
<evidence type="ECO:0000256" key="9">
    <source>
        <dbReference type="ARBA" id="ARBA00022842"/>
    </source>
</evidence>
<feature type="binding site" evidence="13">
    <location>
        <position position="108"/>
    </location>
    <ligand>
        <name>Mg(2+)</name>
        <dbReference type="ChEBI" id="CHEBI:18420"/>
        <label>2</label>
        <note>catalytic</note>
    </ligand>
</feature>
<dbReference type="Pfam" id="PF20750">
    <property type="entry name" value="PAP_NTPase"/>
    <property type="match status" value="1"/>
</dbReference>
<dbReference type="Gene3D" id="1.10.1410.10">
    <property type="match status" value="1"/>
</dbReference>
<feature type="domain" description="Poly(A) polymerase central" evidence="16">
    <location>
        <begin position="198"/>
        <end position="290"/>
    </location>
</feature>
<dbReference type="Gene3D" id="3.30.70.590">
    <property type="entry name" value="Poly(A) polymerase predicted RNA binding domain"/>
    <property type="match status" value="1"/>
</dbReference>
<dbReference type="PANTHER" id="PTHR10682:SF10">
    <property type="entry name" value="POLYNUCLEOTIDE ADENYLYLTRANSFERASE"/>
    <property type="match status" value="1"/>
</dbReference>
<dbReference type="GO" id="GO:0005634">
    <property type="term" value="C:nucleus"/>
    <property type="evidence" value="ECO:0007669"/>
    <property type="project" value="UniProtKB-SubCell"/>
</dbReference>
<feature type="binding site" evidence="12">
    <location>
        <begin position="106"/>
        <end position="108"/>
    </location>
    <ligand>
        <name>ATP</name>
        <dbReference type="ChEBI" id="CHEBI:30616"/>
    </ligand>
</feature>
<dbReference type="InterPro" id="IPR011068">
    <property type="entry name" value="NuclTrfase_I-like_C"/>
</dbReference>
<dbReference type="Gene3D" id="3.30.460.10">
    <property type="entry name" value="Beta Polymerase, domain 2"/>
    <property type="match status" value="1"/>
</dbReference>
<protein>
    <recommendedName>
        <fullName evidence="11">Poly(A) polymerase</fullName>
        <ecNumber evidence="11">2.7.7.19</ecNumber>
    </recommendedName>
</protein>
<feature type="binding site" evidence="12">
    <location>
        <begin position="224"/>
        <end position="225"/>
    </location>
    <ligand>
        <name>ATP</name>
        <dbReference type="ChEBI" id="CHEBI:30616"/>
    </ligand>
</feature>
<dbReference type="PIRSF" id="PIRSF018425">
    <property type="entry name" value="PolyA_polymerase"/>
    <property type="match status" value="1"/>
</dbReference>
<evidence type="ECO:0000256" key="10">
    <source>
        <dbReference type="ARBA" id="ARBA00023242"/>
    </source>
</evidence>
<dbReference type="InterPro" id="IPR043519">
    <property type="entry name" value="NT_sf"/>
</dbReference>
<dbReference type="EMBL" id="CP054543">
    <property type="protein sequence ID" value="QSL66440.1"/>
    <property type="molecule type" value="Genomic_DNA"/>
</dbReference>
<dbReference type="InterPro" id="IPR007012">
    <property type="entry name" value="PolA_pol_cen_dom"/>
</dbReference>
<comment type="cofactor">
    <cofactor evidence="13">
        <name>Mg(2+)</name>
        <dbReference type="ChEBI" id="CHEBI:18420"/>
    </cofactor>
    <text evidence="13">Binds 2 magnesium ions. Also active with manganese.</text>
</comment>
<keyword evidence="6 13" id="KW-0479">Metal-binding</keyword>
<dbReference type="Pfam" id="PF04926">
    <property type="entry name" value="PAP_RNA-bind"/>
    <property type="match status" value="1"/>
</dbReference>
<feature type="domain" description="Poly(A) polymerase nucleotidyltransferase" evidence="17">
    <location>
        <begin position="14"/>
        <end position="192"/>
    </location>
</feature>
<dbReference type="SUPFAM" id="SSF81301">
    <property type="entry name" value="Nucleotidyltransferase"/>
    <property type="match status" value="1"/>
</dbReference>
<dbReference type="SUPFAM" id="SSF55003">
    <property type="entry name" value="PAP/Archaeal CCA-adding enzyme, C-terminal domain"/>
    <property type="match status" value="1"/>
</dbReference>
<dbReference type="GO" id="GO:1990817">
    <property type="term" value="F:poly(A) RNA polymerase activity"/>
    <property type="evidence" value="ECO:0007669"/>
    <property type="project" value="UniProtKB-UniRule"/>
</dbReference>
<sequence length="521" mass="59373">MNTAGLSLNGRQWGVTPPVSLAGPTEQEIIINGALIDELKRRKNFESPEESDKRARVLGELQKITLEFVQKVSLDKHMTENMARDAGGKIFTYGSYRLGVYSPGSDIDTLMVVPKHVTRENFFTDFEQILRSRPEATEITAVPDAYVPIIKFKFCVPMDLTLEDNNLLKNVEERCVLSLNGTRVTDEILRLVPNPTIFKHALRAIKLWAQERAIYSNVMGFPGGVAWAMLVARICQLYPNAVSAVVVAKFFRILSQWKWPQPVLLKPIEDGPLQVRVWNPKIYKGDQAHQSTQKVIINEMNRAGDIADKILIGSLPWSKLFTKHTFFHQYKYYLVIIAASKNAETQLKWSGLVESKVRQLVLRLEYVDEIKLAHPFNKSTDLVHYCKTEEEANGVARGELTATKMENINMQQTAKEMENICNQNIKDAQNNLILVYTTTWYIGLEVDKKDGSKKLDISWPSQEFYEIFDLPDNVFVEGEQRPVRTLKKVKKRKLQSDEKKDNITDSPDKAVKVESAVSIRA</sequence>